<name>A0A8K0FZI8_IGNLU</name>
<dbReference type="OrthoDB" id="6766542at2759"/>
<accession>A0A8K0FZI8</accession>
<dbReference type="AlphaFoldDB" id="A0A8K0FZI8"/>
<dbReference type="EMBL" id="VTPC01087941">
    <property type="protein sequence ID" value="KAF2886365.1"/>
    <property type="molecule type" value="Genomic_DNA"/>
</dbReference>
<dbReference type="Proteomes" id="UP000801492">
    <property type="component" value="Unassembled WGS sequence"/>
</dbReference>
<evidence type="ECO:0000313" key="2">
    <source>
        <dbReference type="Proteomes" id="UP000801492"/>
    </source>
</evidence>
<comment type="caution">
    <text evidence="1">The sequence shown here is derived from an EMBL/GenBank/DDBJ whole genome shotgun (WGS) entry which is preliminary data.</text>
</comment>
<protein>
    <submittedName>
        <fullName evidence="1">Uncharacterized protein</fullName>
    </submittedName>
</protein>
<evidence type="ECO:0000313" key="1">
    <source>
        <dbReference type="EMBL" id="KAF2886365.1"/>
    </source>
</evidence>
<proteinExistence type="predicted"/>
<gene>
    <name evidence="1" type="ORF">ILUMI_19809</name>
</gene>
<organism evidence="1 2">
    <name type="scientific">Ignelater luminosus</name>
    <name type="common">Cucubano</name>
    <name type="synonym">Pyrophorus luminosus</name>
    <dbReference type="NCBI Taxonomy" id="2038154"/>
    <lineage>
        <taxon>Eukaryota</taxon>
        <taxon>Metazoa</taxon>
        <taxon>Ecdysozoa</taxon>
        <taxon>Arthropoda</taxon>
        <taxon>Hexapoda</taxon>
        <taxon>Insecta</taxon>
        <taxon>Pterygota</taxon>
        <taxon>Neoptera</taxon>
        <taxon>Endopterygota</taxon>
        <taxon>Coleoptera</taxon>
        <taxon>Polyphaga</taxon>
        <taxon>Elateriformia</taxon>
        <taxon>Elateroidea</taxon>
        <taxon>Elateridae</taxon>
        <taxon>Agrypninae</taxon>
        <taxon>Pyrophorini</taxon>
        <taxon>Ignelater</taxon>
    </lineage>
</organism>
<reference evidence="1" key="1">
    <citation type="submission" date="2019-08" db="EMBL/GenBank/DDBJ databases">
        <title>The genome of the North American firefly Photinus pyralis.</title>
        <authorList>
            <consortium name="Photinus pyralis genome working group"/>
            <person name="Fallon T.R."/>
            <person name="Sander Lower S.E."/>
            <person name="Weng J.-K."/>
        </authorList>
    </citation>
    <scope>NUCLEOTIDE SEQUENCE</scope>
    <source>
        <strain evidence="1">TRF0915ILg1</strain>
        <tissue evidence="1">Whole body</tissue>
    </source>
</reference>
<sequence length="123" mass="13724">MLTGSVTTEFLPFIYGAYLIVISKKDGGIRPIAVGSTFRRLVSNLCYKQIEEVLLSSFKLKQYECLVKGGGEAAVHAVRTYLNNSFDGEVIVKDDVKNAFNSRSHVRESERENFADLSIPITM</sequence>
<keyword evidence="2" id="KW-1185">Reference proteome</keyword>